<dbReference type="Proteomes" id="UP001607302">
    <property type="component" value="Unassembled WGS sequence"/>
</dbReference>
<reference evidence="1 2" key="1">
    <citation type="journal article" date="2024" name="Ann. Entomol. Soc. Am.">
        <title>Genomic analyses of the southern and eastern yellowjacket wasps (Hymenoptera: Vespidae) reveal evolutionary signatures of social life.</title>
        <authorList>
            <person name="Catto M.A."/>
            <person name="Caine P.B."/>
            <person name="Orr S.E."/>
            <person name="Hunt B.G."/>
            <person name="Goodisman M.A.D."/>
        </authorList>
    </citation>
    <scope>NUCLEOTIDE SEQUENCE [LARGE SCALE GENOMIC DNA]</scope>
    <source>
        <strain evidence="1">233</strain>
        <tissue evidence="1">Head and thorax</tissue>
    </source>
</reference>
<proteinExistence type="predicted"/>
<dbReference type="EMBL" id="JAUDFV010000064">
    <property type="protein sequence ID" value="KAL2735351.1"/>
    <property type="molecule type" value="Genomic_DNA"/>
</dbReference>
<name>A0ABD2BRF4_VESSQ</name>
<gene>
    <name evidence="1" type="ORF">V1478_002991</name>
</gene>
<sequence length="115" mass="12832">MGPSNAVECIPMESGFYSSFRVKKASASNRLENGSCSIKRKVTLVDAGTSDLTRTIRIEEGIPRPAILLVLQSAMQLKRSTQMCSYRLIFPSFSLISRRKSIRRHSSLTRILKGP</sequence>
<organism evidence="1 2">
    <name type="scientific">Vespula squamosa</name>
    <name type="common">Southern yellow jacket</name>
    <name type="synonym">Wasp</name>
    <dbReference type="NCBI Taxonomy" id="30214"/>
    <lineage>
        <taxon>Eukaryota</taxon>
        <taxon>Metazoa</taxon>
        <taxon>Ecdysozoa</taxon>
        <taxon>Arthropoda</taxon>
        <taxon>Hexapoda</taxon>
        <taxon>Insecta</taxon>
        <taxon>Pterygota</taxon>
        <taxon>Neoptera</taxon>
        <taxon>Endopterygota</taxon>
        <taxon>Hymenoptera</taxon>
        <taxon>Apocrita</taxon>
        <taxon>Aculeata</taxon>
        <taxon>Vespoidea</taxon>
        <taxon>Vespidae</taxon>
        <taxon>Vespinae</taxon>
        <taxon>Vespula</taxon>
    </lineage>
</organism>
<keyword evidence="2" id="KW-1185">Reference proteome</keyword>
<comment type="caution">
    <text evidence="1">The sequence shown here is derived from an EMBL/GenBank/DDBJ whole genome shotgun (WGS) entry which is preliminary data.</text>
</comment>
<accession>A0ABD2BRF4</accession>
<evidence type="ECO:0000313" key="1">
    <source>
        <dbReference type="EMBL" id="KAL2735351.1"/>
    </source>
</evidence>
<protein>
    <submittedName>
        <fullName evidence="1">Uncharacterized protein</fullName>
    </submittedName>
</protein>
<evidence type="ECO:0000313" key="2">
    <source>
        <dbReference type="Proteomes" id="UP001607302"/>
    </source>
</evidence>
<dbReference type="AlphaFoldDB" id="A0ABD2BRF4"/>